<name>A0A1G4I4F5_TRYEQ</name>
<dbReference type="AlphaFoldDB" id="A0A1G4I4F5"/>
<dbReference type="GO" id="GO:0002143">
    <property type="term" value="P:tRNA wobble position uridine thiolation"/>
    <property type="evidence" value="ECO:0007669"/>
    <property type="project" value="TreeGrafter"/>
</dbReference>
<organism evidence="3 4">
    <name type="scientific">Trypanosoma equiperdum</name>
    <dbReference type="NCBI Taxonomy" id="5694"/>
    <lineage>
        <taxon>Eukaryota</taxon>
        <taxon>Discoba</taxon>
        <taxon>Euglenozoa</taxon>
        <taxon>Kinetoplastea</taxon>
        <taxon>Metakinetoplastina</taxon>
        <taxon>Trypanosomatida</taxon>
        <taxon>Trypanosomatidae</taxon>
        <taxon>Trypanosoma</taxon>
    </lineage>
</organism>
<dbReference type="InterPro" id="IPR014729">
    <property type="entry name" value="Rossmann-like_a/b/a_fold"/>
</dbReference>
<proteinExistence type="predicted"/>
<evidence type="ECO:0008006" key="5">
    <source>
        <dbReference type="Google" id="ProtNLM"/>
    </source>
</evidence>
<evidence type="ECO:0000313" key="4">
    <source>
        <dbReference type="Proteomes" id="UP000195570"/>
    </source>
</evidence>
<reference evidence="3" key="1">
    <citation type="submission" date="2016-09" db="EMBL/GenBank/DDBJ databases">
        <authorList>
            <person name="Hebert L."/>
            <person name="Moumen B."/>
        </authorList>
    </citation>
    <scope>NUCLEOTIDE SEQUENCE [LARGE SCALE GENOMIC DNA]</scope>
    <source>
        <strain evidence="3">OVI</strain>
    </source>
</reference>
<sequence>MTVCFKCKSASAVVCSRDGPTKSYCSSCFTDFCTRLTRDSLFRNCGLPCDEPVVVAVSGGFSSMMLLHQLGILRTQNRIRQGEGRVTFELIPLHLREEELMAPTQQGPVNAFADEGDDARQENGRYCHTFSEVKEQFEELECLVRTQCEQWEFASTPLFTADEVQIVQYSDYLSPDELRGLREVLHHPRIPLSHRELLYSRLRGRILTVAAVESINKWRDIRQVSGQWYHMLTGENALRCCVATLREVMSNSNSNRIVHFGGHRGFLGQCMVMRPLRSLIPREAVIYCRLHGIQAGFTPSLSTLTALRSFDRTLEVFINIMLGSYRTSIFNVLNTVTRLDVGADAEILNVDLRTEQSGGPCGENTKQAKRVIAGKAAQHHREQLKMRRPICCLWEGADIKGEEEAEENGEEGKLSNQSRRLCLVCGCFIICADEHPVTLRFGRRFVCESCLQLMNDFANTRRAEAGTESERILTDPAVHSAVTTGPGTMLSAFESLTTTMQMLVAVTGNSPSLAGNDGTGEDRCVRRRLSAHGAEEYILQTDDGEKDS</sequence>
<dbReference type="GeneID" id="92381725"/>
<dbReference type="RefSeq" id="XP_067078038.1">
    <property type="nucleotide sequence ID" value="XM_067221937.1"/>
</dbReference>
<dbReference type="GO" id="GO:0005829">
    <property type="term" value="C:cytosol"/>
    <property type="evidence" value="ECO:0007669"/>
    <property type="project" value="TreeGrafter"/>
</dbReference>
<dbReference type="PANTHER" id="PTHR20882:SF14">
    <property type="entry name" value="CYTOPLASMIC TRNA 2-THIOLATION PROTEIN 2"/>
    <property type="match status" value="1"/>
</dbReference>
<dbReference type="PANTHER" id="PTHR20882">
    <property type="entry name" value="CYTOPLASMIC TRNA 2-THIOLATION PROTEIN 2"/>
    <property type="match status" value="1"/>
</dbReference>
<protein>
    <recommendedName>
        <fullName evidence="5">Cytoplasmic tRNA 2-thiolation protein 2</fullName>
    </recommendedName>
</protein>
<dbReference type="Proteomes" id="UP000195570">
    <property type="component" value="Unassembled WGS sequence"/>
</dbReference>
<dbReference type="EMBL" id="CZPT02000578">
    <property type="protein sequence ID" value="SCU66613.1"/>
    <property type="molecule type" value="Genomic_DNA"/>
</dbReference>
<evidence type="ECO:0000256" key="2">
    <source>
        <dbReference type="ARBA" id="ARBA00022694"/>
    </source>
</evidence>
<evidence type="ECO:0000313" key="3">
    <source>
        <dbReference type="EMBL" id="SCU66613.1"/>
    </source>
</evidence>
<dbReference type="GO" id="GO:0000049">
    <property type="term" value="F:tRNA binding"/>
    <property type="evidence" value="ECO:0007669"/>
    <property type="project" value="InterPro"/>
</dbReference>
<dbReference type="Gene3D" id="3.40.50.620">
    <property type="entry name" value="HUPs"/>
    <property type="match status" value="1"/>
</dbReference>
<dbReference type="VEuPathDB" id="TriTrypDB:TEOVI_000779100"/>
<dbReference type="GO" id="GO:0016783">
    <property type="term" value="F:sulfurtransferase activity"/>
    <property type="evidence" value="ECO:0007669"/>
    <property type="project" value="TreeGrafter"/>
</dbReference>
<comment type="caution">
    <text evidence="3">The sequence shown here is derived from an EMBL/GenBank/DDBJ whole genome shotgun (WGS) entry which is preliminary data.</text>
</comment>
<keyword evidence="2" id="KW-0819">tRNA processing</keyword>
<dbReference type="InterPro" id="IPR019407">
    <property type="entry name" value="CTU2"/>
</dbReference>
<keyword evidence="1" id="KW-0963">Cytoplasm</keyword>
<keyword evidence="4" id="KW-1185">Reference proteome</keyword>
<gene>
    <name evidence="3" type="ORF">TEOVI_000779100</name>
</gene>
<evidence type="ECO:0000256" key="1">
    <source>
        <dbReference type="ARBA" id="ARBA00022490"/>
    </source>
</evidence>
<accession>A0A1G4I4F5</accession>